<keyword evidence="4 10" id="KW-0472">Membrane</keyword>
<dbReference type="GeneID" id="54358970"/>
<dbReference type="PANTHER" id="PTHR23502:SF68">
    <property type="entry name" value="MULTIDRUG TRANSPORTER, PUTATIVE (AFU_ORTHOLOGUE AFUA_3G01120)-RELATED"/>
    <property type="match status" value="1"/>
</dbReference>
<evidence type="ECO:0000256" key="8">
    <source>
        <dbReference type="ARBA" id="ARBA00077167"/>
    </source>
</evidence>
<evidence type="ECO:0000256" key="7">
    <source>
        <dbReference type="ARBA" id="ARBA00069139"/>
    </source>
</evidence>
<reference evidence="13" key="1">
    <citation type="submission" date="2020-01" db="EMBL/GenBank/DDBJ databases">
        <authorList>
            <consortium name="DOE Joint Genome Institute"/>
            <person name="Haridas S."/>
            <person name="Albert R."/>
            <person name="Binder M."/>
            <person name="Bloem J."/>
            <person name="Labutti K."/>
            <person name="Salamov A."/>
            <person name="Andreopoulos B."/>
            <person name="Baker S.E."/>
            <person name="Barry K."/>
            <person name="Bills G."/>
            <person name="Bluhm B.H."/>
            <person name="Cannon C."/>
            <person name="Castanera R."/>
            <person name="Culley D.E."/>
            <person name="Daum C."/>
            <person name="Ezra D."/>
            <person name="Gonzalez J.B."/>
            <person name="Henrissat B."/>
            <person name="Kuo A."/>
            <person name="Liang C."/>
            <person name="Lipzen A."/>
            <person name="Lutzoni F."/>
            <person name="Magnuson J."/>
            <person name="Mondo S."/>
            <person name="Nolan M."/>
            <person name="Ohm R."/>
            <person name="Pangilinan J."/>
            <person name="Park H.-J."/>
            <person name="Ramirez L."/>
            <person name="Alfaro M."/>
            <person name="Sun H."/>
            <person name="Tritt A."/>
            <person name="Yoshinaga Y."/>
            <person name="Zwiers L.-H."/>
            <person name="Turgeon B.G."/>
            <person name="Goodwin S.B."/>
            <person name="Spatafora J.W."/>
            <person name="Crous P.W."/>
            <person name="Grigoriev I.V."/>
        </authorList>
    </citation>
    <scope>NUCLEOTIDE SEQUENCE</scope>
    <source>
        <strain evidence="13">CBS 342.82</strain>
    </source>
</reference>
<dbReference type="AlphaFoldDB" id="A0A6J3M804"/>
<dbReference type="Gene3D" id="1.20.1250.20">
    <property type="entry name" value="MFS general substrate transporter like domains"/>
    <property type="match status" value="1"/>
</dbReference>
<feature type="transmembrane region" description="Helical" evidence="10">
    <location>
        <begin position="499"/>
        <end position="519"/>
    </location>
</feature>
<evidence type="ECO:0000256" key="9">
    <source>
        <dbReference type="SAM" id="MobiDB-lite"/>
    </source>
</evidence>
<dbReference type="OrthoDB" id="5296287at2759"/>
<gene>
    <name evidence="13" type="ORF">K489DRAFT_316530</name>
</gene>
<dbReference type="GO" id="GO:0022857">
    <property type="term" value="F:transmembrane transporter activity"/>
    <property type="evidence" value="ECO:0007669"/>
    <property type="project" value="InterPro"/>
</dbReference>
<comment type="similarity">
    <text evidence="5">Belongs to the major facilitator superfamily. CAR1 family.</text>
</comment>
<evidence type="ECO:0000256" key="3">
    <source>
        <dbReference type="ARBA" id="ARBA00022989"/>
    </source>
</evidence>
<feature type="transmembrane region" description="Helical" evidence="10">
    <location>
        <begin position="531"/>
        <end position="550"/>
    </location>
</feature>
<feature type="region of interest" description="Disordered" evidence="9">
    <location>
        <begin position="1"/>
        <end position="20"/>
    </location>
</feature>
<dbReference type="RefSeq" id="XP_033461039.1">
    <property type="nucleotide sequence ID" value="XM_033601170.1"/>
</dbReference>
<evidence type="ECO:0000256" key="1">
    <source>
        <dbReference type="ARBA" id="ARBA00004141"/>
    </source>
</evidence>
<sequence length="563" mass="61207">MAVPLGATLGVPGKDLPEDQQVALQRNHDADFPVEPIAVHTKHLSTSTDPHDEKHAAKAHSISSSSSGIVHSHDQQRQHDLEKGASTTITTANEEPSDPNIIDWDGPDDPANPLNWSSLKKFGNLFILSMMTFLTPLASSMFAPGVPQLMHEFDSSSTLLATFVVSVYVLGFAIGPLIVAPLSELYGRLAIYHTCNVGFIVFTVACAYAPNITAFIVFRFFQGCWGVAPLTIGGGTIVDMVPAERRGRIMSAWSLGPLIGPVIGPVAGGFLAGSVGWRWIFLVISIASGVVTLVAFVVLRESYPVTLLANKTKRLQKETGNMDLRSKLDLGLTPKALFIRSIMRPTKMLLFSPVCALMSLFMAVLYGFLYLLFTTFTYVFRDVYGFGASTVGLTYLGSGIGFFIGLGVMAFTSDSLLARLTAKNGGVMKPEYRLPQLVCAVPLLPIAFLIYGWTAEFHVHWIVPIFGTLILGIALNIAFMAVCTYLVDSFTIYAASAMAANTVLRSLFGGVIPLFGLQMYNKLGLGWGNSLLAFVALALCPIPWLFYVYGERLRTSKRFQVTF</sequence>
<feature type="region of interest" description="Disordered" evidence="9">
    <location>
        <begin position="88"/>
        <end position="107"/>
    </location>
</feature>
<feature type="transmembrane region" description="Helical" evidence="10">
    <location>
        <begin position="189"/>
        <end position="210"/>
    </location>
</feature>
<name>A0A6J3M804_9PEZI</name>
<keyword evidence="12" id="KW-1185">Reference proteome</keyword>
<evidence type="ECO:0000256" key="2">
    <source>
        <dbReference type="ARBA" id="ARBA00022692"/>
    </source>
</evidence>
<feature type="transmembrane region" description="Helical" evidence="10">
    <location>
        <begin position="393"/>
        <end position="413"/>
    </location>
</feature>
<feature type="transmembrane region" description="Helical" evidence="10">
    <location>
        <begin position="125"/>
        <end position="146"/>
    </location>
</feature>
<dbReference type="Pfam" id="PF07690">
    <property type="entry name" value="MFS_1"/>
    <property type="match status" value="1"/>
</dbReference>
<organism evidence="13">
    <name type="scientific">Dissoconium aciculare CBS 342.82</name>
    <dbReference type="NCBI Taxonomy" id="1314786"/>
    <lineage>
        <taxon>Eukaryota</taxon>
        <taxon>Fungi</taxon>
        <taxon>Dikarya</taxon>
        <taxon>Ascomycota</taxon>
        <taxon>Pezizomycotina</taxon>
        <taxon>Dothideomycetes</taxon>
        <taxon>Dothideomycetidae</taxon>
        <taxon>Mycosphaerellales</taxon>
        <taxon>Dissoconiaceae</taxon>
        <taxon>Dissoconium</taxon>
    </lineage>
</organism>
<dbReference type="InterPro" id="IPR011701">
    <property type="entry name" value="MFS"/>
</dbReference>
<reference evidence="13" key="3">
    <citation type="submission" date="2025-08" db="UniProtKB">
        <authorList>
            <consortium name="RefSeq"/>
        </authorList>
    </citation>
    <scope>IDENTIFICATION</scope>
    <source>
        <strain evidence="13">CBS 342.82</strain>
    </source>
</reference>
<evidence type="ECO:0000256" key="6">
    <source>
        <dbReference type="ARBA" id="ARBA00053977"/>
    </source>
</evidence>
<evidence type="ECO:0000259" key="11">
    <source>
        <dbReference type="PROSITE" id="PS50850"/>
    </source>
</evidence>
<feature type="transmembrane region" description="Helical" evidence="10">
    <location>
        <begin position="250"/>
        <end position="273"/>
    </location>
</feature>
<keyword evidence="3 10" id="KW-1133">Transmembrane helix</keyword>
<feature type="transmembrane region" description="Helical" evidence="10">
    <location>
        <begin position="349"/>
        <end position="373"/>
    </location>
</feature>
<feature type="compositionally biased region" description="Basic and acidic residues" evidence="9">
    <location>
        <begin position="71"/>
        <end position="81"/>
    </location>
</feature>
<keyword evidence="2 10" id="KW-0812">Transmembrane</keyword>
<evidence type="ECO:0000313" key="12">
    <source>
        <dbReference type="Proteomes" id="UP000504637"/>
    </source>
</evidence>
<protein>
    <recommendedName>
        <fullName evidence="7">Cercosporin MFS transporter CTB4</fullName>
    </recommendedName>
    <alternativeName>
        <fullName evidence="8">Cercosporin toxin biosynthesis cluster protein 4</fullName>
    </alternativeName>
</protein>
<evidence type="ECO:0000256" key="10">
    <source>
        <dbReference type="SAM" id="Phobius"/>
    </source>
</evidence>
<dbReference type="SUPFAM" id="SSF103473">
    <property type="entry name" value="MFS general substrate transporter"/>
    <property type="match status" value="1"/>
</dbReference>
<dbReference type="CDD" id="cd17323">
    <property type="entry name" value="MFS_Tpo1_MDR_like"/>
    <property type="match status" value="1"/>
</dbReference>
<reference evidence="13" key="2">
    <citation type="submission" date="2020-04" db="EMBL/GenBank/DDBJ databases">
        <authorList>
            <consortium name="NCBI Genome Project"/>
        </authorList>
    </citation>
    <scope>NUCLEOTIDE SEQUENCE</scope>
    <source>
        <strain evidence="13">CBS 342.82</strain>
    </source>
</reference>
<evidence type="ECO:0000256" key="5">
    <source>
        <dbReference type="ARBA" id="ARBA00038347"/>
    </source>
</evidence>
<dbReference type="PROSITE" id="PS50850">
    <property type="entry name" value="MFS"/>
    <property type="match status" value="1"/>
</dbReference>
<dbReference type="PANTHER" id="PTHR23502">
    <property type="entry name" value="MAJOR FACILITATOR SUPERFAMILY"/>
    <property type="match status" value="1"/>
</dbReference>
<dbReference type="InterPro" id="IPR036259">
    <property type="entry name" value="MFS_trans_sf"/>
</dbReference>
<accession>A0A6J3M804</accession>
<proteinExistence type="inferred from homology"/>
<feature type="transmembrane region" description="Helical" evidence="10">
    <location>
        <begin position="461"/>
        <end position="487"/>
    </location>
</feature>
<feature type="transmembrane region" description="Helical" evidence="10">
    <location>
        <begin position="158"/>
        <end position="182"/>
    </location>
</feature>
<comment type="function">
    <text evidence="6">MFS transporter; part of the gene cluster that mediates the biosynthesis of cercosporin, a light-activated, non-host-selective toxin. The perylenequinone chromophore of cercosporin absorbs light energy to attain an electronically-activated triplet state and produces active oxygen species such as the hydroxyl radical, superoxide, hydrogen peroxide or singlet oxygen upon reaction with oxygen molecules. These reactive oxygen species cause damage to various cellular components including lipids, proteins and nucleic acids. Responsible for secretion and accumulation of cercosporin, but does not play any roles in self-protection against the toxicity of cercosporin.</text>
</comment>
<feature type="compositionally biased region" description="Low complexity" evidence="9">
    <location>
        <begin position="59"/>
        <end position="70"/>
    </location>
</feature>
<dbReference type="GO" id="GO:0016020">
    <property type="term" value="C:membrane"/>
    <property type="evidence" value="ECO:0007669"/>
    <property type="project" value="UniProtKB-SubCell"/>
</dbReference>
<feature type="transmembrane region" description="Helical" evidence="10">
    <location>
        <begin position="279"/>
        <end position="299"/>
    </location>
</feature>
<feature type="transmembrane region" description="Helical" evidence="10">
    <location>
        <begin position="216"/>
        <end position="238"/>
    </location>
</feature>
<dbReference type="InterPro" id="IPR020846">
    <property type="entry name" value="MFS_dom"/>
</dbReference>
<feature type="transmembrane region" description="Helical" evidence="10">
    <location>
        <begin position="434"/>
        <end position="455"/>
    </location>
</feature>
<feature type="region of interest" description="Disordered" evidence="9">
    <location>
        <begin position="44"/>
        <end position="81"/>
    </location>
</feature>
<feature type="domain" description="Major facilitator superfamily (MFS) profile" evidence="11">
    <location>
        <begin position="124"/>
        <end position="553"/>
    </location>
</feature>
<evidence type="ECO:0000313" key="13">
    <source>
        <dbReference type="RefSeq" id="XP_033461039.1"/>
    </source>
</evidence>
<evidence type="ECO:0000256" key="4">
    <source>
        <dbReference type="ARBA" id="ARBA00023136"/>
    </source>
</evidence>
<dbReference type="Proteomes" id="UP000504637">
    <property type="component" value="Unplaced"/>
</dbReference>
<dbReference type="FunFam" id="1.20.1250.20:FF:000011">
    <property type="entry name" value="MFS multidrug transporter, putative"/>
    <property type="match status" value="1"/>
</dbReference>
<comment type="subcellular location">
    <subcellularLocation>
        <location evidence="1">Membrane</location>
        <topology evidence="1">Multi-pass membrane protein</topology>
    </subcellularLocation>
</comment>